<evidence type="ECO:0000256" key="8">
    <source>
        <dbReference type="SAM" id="SignalP"/>
    </source>
</evidence>
<feature type="transmembrane region" description="Helical" evidence="7">
    <location>
        <begin position="139"/>
        <end position="159"/>
    </location>
</feature>
<evidence type="ECO:0000313" key="9">
    <source>
        <dbReference type="EMBL" id="GMH05655.1"/>
    </source>
</evidence>
<reference evidence="9" key="1">
    <citation type="submission" date="2023-05" db="EMBL/GenBank/DDBJ databases">
        <title>Nepenthes gracilis genome sequencing.</title>
        <authorList>
            <person name="Fukushima K."/>
        </authorList>
    </citation>
    <scope>NUCLEOTIDE SEQUENCE</scope>
    <source>
        <strain evidence="9">SING2019-196</strain>
    </source>
</reference>
<proteinExistence type="inferred from homology"/>
<dbReference type="PANTHER" id="PTHR31769">
    <property type="entry name" value="OS07G0462200 PROTEIN-RELATED"/>
    <property type="match status" value="1"/>
</dbReference>
<comment type="similarity">
    <text evidence="6">Belongs to the DESIGUAL family.</text>
</comment>
<evidence type="ECO:0000313" key="10">
    <source>
        <dbReference type="Proteomes" id="UP001279734"/>
    </source>
</evidence>
<evidence type="ECO:0000256" key="5">
    <source>
        <dbReference type="ARBA" id="ARBA00023136"/>
    </source>
</evidence>
<dbReference type="InterPro" id="IPR052222">
    <property type="entry name" value="DESIGUAL"/>
</dbReference>
<feature type="signal peptide" evidence="8">
    <location>
        <begin position="1"/>
        <end position="17"/>
    </location>
</feature>
<sequence>MASKMIMIVSFLFDVAAFCLALAAELKRSTAMVAVDDHLIYSYCVYDSSIATAFGLGAVLLLLASQVLIMAATHCFCCQKGLSPGAQRAWAIVLFITCWVIFLTAEMCLVVGSVKNSKHTKYRTLFGTNPPHCQTLGRFVFGAGAAFVFVNGVVSKLYYICYSKAKGSFELEDCDTKEDYKLHKYLLAES</sequence>
<feature type="chain" id="PRO_5042175963" evidence="8">
    <location>
        <begin position="18"/>
        <end position="190"/>
    </location>
</feature>
<protein>
    <submittedName>
        <fullName evidence="9">Uncharacterized protein</fullName>
    </submittedName>
</protein>
<feature type="transmembrane region" description="Helical" evidence="7">
    <location>
        <begin position="50"/>
        <end position="77"/>
    </location>
</feature>
<keyword evidence="5 7" id="KW-0472">Membrane</keyword>
<gene>
    <name evidence="9" type="ORF">Nepgr_007495</name>
</gene>
<keyword evidence="3 8" id="KW-0732">Signal</keyword>
<dbReference type="GO" id="GO:0012505">
    <property type="term" value="C:endomembrane system"/>
    <property type="evidence" value="ECO:0007669"/>
    <property type="project" value="UniProtKB-SubCell"/>
</dbReference>
<comment type="subcellular location">
    <subcellularLocation>
        <location evidence="1">Endomembrane system</location>
        <topology evidence="1">Multi-pass membrane protein</topology>
    </subcellularLocation>
</comment>
<keyword evidence="10" id="KW-1185">Reference proteome</keyword>
<feature type="transmembrane region" description="Helical" evidence="7">
    <location>
        <begin position="89"/>
        <end position="112"/>
    </location>
</feature>
<dbReference type="AlphaFoldDB" id="A0AAD3XIH8"/>
<evidence type="ECO:0000256" key="7">
    <source>
        <dbReference type="SAM" id="Phobius"/>
    </source>
</evidence>
<keyword evidence="4 7" id="KW-1133">Transmembrane helix</keyword>
<dbReference type="Proteomes" id="UP001279734">
    <property type="component" value="Unassembled WGS sequence"/>
</dbReference>
<evidence type="ECO:0000256" key="1">
    <source>
        <dbReference type="ARBA" id="ARBA00004127"/>
    </source>
</evidence>
<comment type="caution">
    <text evidence="9">The sequence shown here is derived from an EMBL/GenBank/DDBJ whole genome shotgun (WGS) entry which is preliminary data.</text>
</comment>
<dbReference type="InterPro" id="IPR009606">
    <property type="entry name" value="DEAL/Modifying_wall_lignin1/2"/>
</dbReference>
<evidence type="ECO:0000256" key="4">
    <source>
        <dbReference type="ARBA" id="ARBA00022989"/>
    </source>
</evidence>
<dbReference type="Pfam" id="PF06749">
    <property type="entry name" value="DUF1218"/>
    <property type="match status" value="1"/>
</dbReference>
<keyword evidence="2 7" id="KW-0812">Transmembrane</keyword>
<dbReference type="EMBL" id="BSYO01000006">
    <property type="protein sequence ID" value="GMH05655.1"/>
    <property type="molecule type" value="Genomic_DNA"/>
</dbReference>
<accession>A0AAD3XIH8</accession>
<name>A0AAD3XIH8_NEPGR</name>
<evidence type="ECO:0000256" key="2">
    <source>
        <dbReference type="ARBA" id="ARBA00022692"/>
    </source>
</evidence>
<evidence type="ECO:0000256" key="6">
    <source>
        <dbReference type="ARBA" id="ARBA00029467"/>
    </source>
</evidence>
<organism evidence="9 10">
    <name type="scientific">Nepenthes gracilis</name>
    <name type="common">Slender pitcher plant</name>
    <dbReference type="NCBI Taxonomy" id="150966"/>
    <lineage>
        <taxon>Eukaryota</taxon>
        <taxon>Viridiplantae</taxon>
        <taxon>Streptophyta</taxon>
        <taxon>Embryophyta</taxon>
        <taxon>Tracheophyta</taxon>
        <taxon>Spermatophyta</taxon>
        <taxon>Magnoliopsida</taxon>
        <taxon>eudicotyledons</taxon>
        <taxon>Gunneridae</taxon>
        <taxon>Pentapetalae</taxon>
        <taxon>Caryophyllales</taxon>
        <taxon>Nepenthaceae</taxon>
        <taxon>Nepenthes</taxon>
    </lineage>
</organism>
<evidence type="ECO:0000256" key="3">
    <source>
        <dbReference type="ARBA" id="ARBA00022729"/>
    </source>
</evidence>